<accession>A0ABS6K3Y0</accession>
<dbReference type="EMBL" id="JAHQCX010000002">
    <property type="protein sequence ID" value="MBU9725193.1"/>
    <property type="molecule type" value="Genomic_DNA"/>
</dbReference>
<feature type="domain" description="Polysaccharide pyruvyl transferase" evidence="1">
    <location>
        <begin position="19"/>
        <end position="290"/>
    </location>
</feature>
<name>A0ABS6K3Y0_9FIRM</name>
<reference evidence="2 3" key="1">
    <citation type="submission" date="2021-06" db="EMBL/GenBank/DDBJ databases">
        <title>Description of novel taxa of the family Lachnospiraceae.</title>
        <authorList>
            <person name="Chaplin A.V."/>
            <person name="Sokolova S.R."/>
            <person name="Pikina A.P."/>
            <person name="Korzhanova M."/>
            <person name="Belova V."/>
            <person name="Korostin D."/>
            <person name="Efimov B.A."/>
        </authorList>
    </citation>
    <scope>NUCLEOTIDE SEQUENCE [LARGE SCALE GENOMIC DNA]</scope>
    <source>
        <strain evidence="2 3">ASD4241</strain>
    </source>
</reference>
<sequence>MDKNPSEKIGIMTWFYAMNYGARAHAFALQKMVQSLGYECEFVNYRSPQIAKMELRTCLSKNFRYMVTQTLKLLRFRLSSDRLYKGKKVLRISKLSMNDYKTIILGSDEIFNLIHPSFDKVYFGVGISPDISLITYAVSCGQMGKTDKYPNEISSNIMRYRHISVRDQWTKEILEPYIIDKNIELVLDPTFLIDFSGKDSGLFSAQHYLLVYAFSEFSPDTILQIKEYANKNDLKIIRIGHHCSWADKCYPFASQNMWYEAFQYADTVVTDSFHGVIFAIKNQKPIVIISKNDKTNKILNLLEMLQITLDFYDGQLTIDDYLRNSVDYCNVFKIIEKLKKKSIQYLRFSLSEK</sequence>
<keyword evidence="3" id="KW-1185">Reference proteome</keyword>
<evidence type="ECO:0000313" key="2">
    <source>
        <dbReference type="EMBL" id="MBU9725193.1"/>
    </source>
</evidence>
<dbReference type="GO" id="GO:0016740">
    <property type="term" value="F:transferase activity"/>
    <property type="evidence" value="ECO:0007669"/>
    <property type="project" value="UniProtKB-KW"/>
</dbReference>
<gene>
    <name evidence="2" type="ORF">KTH90_04110</name>
</gene>
<organism evidence="2 3">
    <name type="scientific">Diplocloster modestus</name>
    <dbReference type="NCBI Taxonomy" id="2850322"/>
    <lineage>
        <taxon>Bacteria</taxon>
        <taxon>Bacillati</taxon>
        <taxon>Bacillota</taxon>
        <taxon>Clostridia</taxon>
        <taxon>Lachnospirales</taxon>
        <taxon>Lachnospiraceae</taxon>
        <taxon>Diplocloster</taxon>
    </lineage>
</organism>
<proteinExistence type="predicted"/>
<dbReference type="RefSeq" id="WP_238726305.1">
    <property type="nucleotide sequence ID" value="NZ_JAHQCX010000002.1"/>
</dbReference>
<evidence type="ECO:0000313" key="3">
    <source>
        <dbReference type="Proteomes" id="UP001314681"/>
    </source>
</evidence>
<dbReference type="InterPro" id="IPR007345">
    <property type="entry name" value="Polysacch_pyruvyl_Trfase"/>
</dbReference>
<evidence type="ECO:0000259" key="1">
    <source>
        <dbReference type="Pfam" id="PF04230"/>
    </source>
</evidence>
<dbReference type="Pfam" id="PF04230">
    <property type="entry name" value="PS_pyruv_trans"/>
    <property type="match status" value="1"/>
</dbReference>
<keyword evidence="2" id="KW-0808">Transferase</keyword>
<protein>
    <submittedName>
        <fullName evidence="2">Polysaccharide pyruvyl transferase family protein</fullName>
    </submittedName>
</protein>
<dbReference type="Proteomes" id="UP001314681">
    <property type="component" value="Unassembled WGS sequence"/>
</dbReference>
<comment type="caution">
    <text evidence="2">The sequence shown here is derived from an EMBL/GenBank/DDBJ whole genome shotgun (WGS) entry which is preliminary data.</text>
</comment>